<dbReference type="PANTHER" id="PTHR37592">
    <property type="match status" value="1"/>
</dbReference>
<name>A0ABR1WVV5_9PEZI</name>
<keyword evidence="5" id="KW-1185">Reference proteome</keyword>
<dbReference type="GeneID" id="92086739"/>
<evidence type="ECO:0000256" key="2">
    <source>
        <dbReference type="SAM" id="SignalP"/>
    </source>
</evidence>
<evidence type="ECO:0000313" key="5">
    <source>
        <dbReference type="Proteomes" id="UP001480595"/>
    </source>
</evidence>
<dbReference type="EMBL" id="JAQQWL010000002">
    <property type="protein sequence ID" value="KAK8087293.1"/>
    <property type="molecule type" value="Genomic_DNA"/>
</dbReference>
<reference evidence="4 5" key="1">
    <citation type="submission" date="2023-01" db="EMBL/GenBank/DDBJ databases">
        <title>Analysis of 21 Apiospora genomes using comparative genomics revels a genus with tremendous synthesis potential of carbohydrate active enzymes and secondary metabolites.</title>
        <authorList>
            <person name="Sorensen T."/>
        </authorList>
    </citation>
    <scope>NUCLEOTIDE SEQUENCE [LARGE SCALE GENOMIC DNA]</scope>
    <source>
        <strain evidence="4 5">CBS 135458</strain>
    </source>
</reference>
<evidence type="ECO:0000256" key="1">
    <source>
        <dbReference type="SAM" id="MobiDB-lite"/>
    </source>
</evidence>
<dbReference type="Proteomes" id="UP001480595">
    <property type="component" value="Unassembled WGS sequence"/>
</dbReference>
<dbReference type="PANTHER" id="PTHR37592:SF1">
    <property type="match status" value="1"/>
</dbReference>
<dbReference type="InterPro" id="IPR055567">
    <property type="entry name" value="DUF7143"/>
</dbReference>
<dbReference type="Pfam" id="PF23631">
    <property type="entry name" value="DUF7143"/>
    <property type="match status" value="1"/>
</dbReference>
<dbReference type="RefSeq" id="XP_066721817.1">
    <property type="nucleotide sequence ID" value="XM_066853676.1"/>
</dbReference>
<feature type="signal peptide" evidence="2">
    <location>
        <begin position="1"/>
        <end position="19"/>
    </location>
</feature>
<feature type="chain" id="PRO_5045162179" description="DUF7143 domain-containing protein" evidence="2">
    <location>
        <begin position="20"/>
        <end position="221"/>
    </location>
</feature>
<sequence>MQYSTTFTVAALFASLAAAAPANHVSFVTDKNIINLPAVAEPLEPRQNSQACFITGNAQLPAEVATVVQQLAPKVKCNQAVKTLGGVPDVTSGGQTYSQIDFSKSGTSGLQFALDTFVTADRMADSNLQAFEDALDVYTATEAGLRSSSGNFNTIKAPKFFLAMQIARIKTAQGNPAHRRRQPGRPSRREGHQERRPRRPVAHRQGQRSGQADAFVSDRDR</sequence>
<accession>A0ABR1WVV5</accession>
<feature type="domain" description="DUF7143" evidence="3">
    <location>
        <begin position="54"/>
        <end position="180"/>
    </location>
</feature>
<evidence type="ECO:0000259" key="3">
    <source>
        <dbReference type="Pfam" id="PF23631"/>
    </source>
</evidence>
<feature type="region of interest" description="Disordered" evidence="1">
    <location>
        <begin position="171"/>
        <end position="221"/>
    </location>
</feature>
<organism evidence="4 5">
    <name type="scientific">Apiospora phragmitis</name>
    <dbReference type="NCBI Taxonomy" id="2905665"/>
    <lineage>
        <taxon>Eukaryota</taxon>
        <taxon>Fungi</taxon>
        <taxon>Dikarya</taxon>
        <taxon>Ascomycota</taxon>
        <taxon>Pezizomycotina</taxon>
        <taxon>Sordariomycetes</taxon>
        <taxon>Xylariomycetidae</taxon>
        <taxon>Amphisphaeriales</taxon>
        <taxon>Apiosporaceae</taxon>
        <taxon>Apiospora</taxon>
    </lineage>
</organism>
<comment type="caution">
    <text evidence="4">The sequence shown here is derived from an EMBL/GenBank/DDBJ whole genome shotgun (WGS) entry which is preliminary data.</text>
</comment>
<evidence type="ECO:0000313" key="4">
    <source>
        <dbReference type="EMBL" id="KAK8087293.1"/>
    </source>
</evidence>
<gene>
    <name evidence="4" type="ORF">PG994_002267</name>
</gene>
<protein>
    <recommendedName>
        <fullName evidence="3">DUF7143 domain-containing protein</fullName>
    </recommendedName>
</protein>
<feature type="compositionally biased region" description="Basic residues" evidence="1">
    <location>
        <begin position="195"/>
        <end position="206"/>
    </location>
</feature>
<keyword evidence="2" id="KW-0732">Signal</keyword>
<proteinExistence type="predicted"/>